<evidence type="ECO:0000259" key="8">
    <source>
        <dbReference type="Pfam" id="PF21365"/>
    </source>
</evidence>
<dbReference type="CDD" id="cd06604">
    <property type="entry name" value="GH31_glucosidase_II_MalA"/>
    <property type="match status" value="1"/>
</dbReference>
<dbReference type="RefSeq" id="WP_003350654.1">
    <property type="nucleotide sequence ID" value="NZ_AFEU01000001.1"/>
</dbReference>
<dbReference type="CDD" id="cd14752">
    <property type="entry name" value="GH31_N"/>
    <property type="match status" value="1"/>
</dbReference>
<dbReference type="Pfam" id="PF17137">
    <property type="entry name" value="DUF5110"/>
    <property type="match status" value="1"/>
</dbReference>
<proteinExistence type="inferred from homology"/>
<dbReference type="AlphaFoldDB" id="I3E5X1"/>
<sequence length="786" mass="90584">MLEDTSFAIHPGQKKQMKDTNYKDIGNVLEVVKTDNGASVKTESGTLFIKFYRDDIVRFVFNPFGETTLKSSPALITDGEKTEVSVSEKNGEILLTSAKLQVYLDKSPLRITVTDPDGRLLVKEGAKGMGYKESKEIICFKEMHPEDHFYGFGEKTGFLDKRGEKMTMWNSDVYAPHNPETDSLYQSIPYFMTLRNGFAHGVFLDNTFKTTFDFRSEEANYSFSAEGGQINYYVMAGPTPKDVLEQYTYLTGRIPIPPKWAIGYHQSRYSYETEQEVRELANNFIEKGIPLDVIYLDIHYMDGYRVFTFDKERFPNPKQLVEDLRAQGIRIVPIVDPGVKEDPEYYIYQEGIRGDFFCKYIEGNIYFGDVWPGNSAFPDFTNSKVRRWWGEKHKFYSDLGIEGIWNDMNEPAVFNETKSMDVKVMHDNDGDPRTHRELHNIYGLMMGEATYSGMKKQLRGNRPFLLTRAGYSGVQRYAAVWTGDNRSFWEHLQMSIPMIMNLGLSGIPFAGADVGGFAHDSNGELLARWTQVGAFTPYFRNHSALGFARQEPWSFGEKYEKIIKRYIELRYKWLPHFYSLFAEAHYTGTPVMRPLMMEYQKDENTYNLSDQFMVGDNVIIAPIMQPAVQHRAVYLPEGNWVDYWTEEVYKGGKHHLVRADLNTLPIFVKQGSILAHGPVKRSTEIKNEKLTLHLYYGEYTSSSFKLYDDDGSTFEYEQGGYLIKTFDVKCEKDQISLTISNEGRYKPAWKEIELVVHGAHENIALFINGEEKYLQKKGDYTLKVTL</sequence>
<dbReference type="GO" id="GO:0030246">
    <property type="term" value="F:carbohydrate binding"/>
    <property type="evidence" value="ECO:0007669"/>
    <property type="project" value="InterPro"/>
</dbReference>
<dbReference type="GO" id="GO:0005975">
    <property type="term" value="P:carbohydrate metabolic process"/>
    <property type="evidence" value="ECO:0007669"/>
    <property type="project" value="InterPro"/>
</dbReference>
<dbReference type="InterPro" id="IPR000322">
    <property type="entry name" value="Glyco_hydro_31_TIM"/>
</dbReference>
<dbReference type="InterPro" id="IPR013780">
    <property type="entry name" value="Glyco_hydro_b"/>
</dbReference>
<feature type="domain" description="Glycoside hydrolase family 31 TIM barrel" evidence="5">
    <location>
        <begin position="255"/>
        <end position="580"/>
    </location>
</feature>
<dbReference type="eggNOG" id="COG1501">
    <property type="taxonomic scope" value="Bacteria"/>
</dbReference>
<dbReference type="SUPFAM" id="SSF51011">
    <property type="entry name" value="Glycosyl hydrolase domain"/>
    <property type="match status" value="1"/>
</dbReference>
<evidence type="ECO:0000256" key="4">
    <source>
        <dbReference type="RuleBase" id="RU361185"/>
    </source>
</evidence>
<keyword evidence="2 4" id="KW-0378">Hydrolase</keyword>
<evidence type="ECO:0000259" key="6">
    <source>
        <dbReference type="Pfam" id="PF13802"/>
    </source>
</evidence>
<comment type="caution">
    <text evidence="9">The sequence shown here is derived from an EMBL/GenBank/DDBJ whole genome shotgun (WGS) entry which is preliminary data.</text>
</comment>
<dbReference type="PATRIC" id="fig|997296.3.peg.682"/>
<protein>
    <submittedName>
        <fullName evidence="9">Alpha-glucosidase</fullName>
    </submittedName>
</protein>
<feature type="domain" description="Glycoside hydrolase family 31 N-terminal" evidence="6">
    <location>
        <begin position="47"/>
        <end position="213"/>
    </location>
</feature>
<dbReference type="InterPro" id="IPR011013">
    <property type="entry name" value="Gal_mutarotase_sf_dom"/>
</dbReference>
<name>I3E5X1_BACMT</name>
<evidence type="ECO:0000256" key="2">
    <source>
        <dbReference type="ARBA" id="ARBA00022801"/>
    </source>
</evidence>
<dbReference type="InterPro" id="IPR025887">
    <property type="entry name" value="Glyco_hydro_31_N_dom"/>
</dbReference>
<gene>
    <name evidence="9" type="ORF">PB1_03095</name>
</gene>
<dbReference type="PANTHER" id="PTHR22762:SF166">
    <property type="entry name" value="ALPHA-GLUCOSIDASE"/>
    <property type="match status" value="1"/>
</dbReference>
<dbReference type="Gene3D" id="2.60.40.1760">
    <property type="entry name" value="glycosyl hydrolase (family 31)"/>
    <property type="match status" value="1"/>
</dbReference>
<evidence type="ECO:0000313" key="9">
    <source>
        <dbReference type="EMBL" id="EIJ81892.1"/>
    </source>
</evidence>
<dbReference type="InterPro" id="IPR030458">
    <property type="entry name" value="Glyco_hydro_31_AS"/>
</dbReference>
<reference evidence="9 10" key="1">
    <citation type="journal article" date="2012" name="Appl. Environ. Microbiol.">
        <title>Genome Sequence of Thermotolerant Bacillus methanolicus: Features and Regulation Related to Methylotrophy and Production of L-Lysine and L-Glutamate from Methanol.</title>
        <authorList>
            <person name="Heggeset T.M."/>
            <person name="Krog A."/>
            <person name="Balzer S."/>
            <person name="Wentzel A."/>
            <person name="Ellingsen T.E."/>
            <person name="Brautaset T."/>
        </authorList>
    </citation>
    <scope>NUCLEOTIDE SEQUENCE [LARGE SCALE GENOMIC DNA]</scope>
    <source>
        <strain evidence="9 10">PB1</strain>
    </source>
</reference>
<evidence type="ECO:0000259" key="7">
    <source>
        <dbReference type="Pfam" id="PF17137"/>
    </source>
</evidence>
<dbReference type="Proteomes" id="UP000010523">
    <property type="component" value="Unassembled WGS sequence"/>
</dbReference>
<dbReference type="Pfam" id="PF13802">
    <property type="entry name" value="Gal_mutarotas_2"/>
    <property type="match status" value="1"/>
</dbReference>
<dbReference type="OrthoDB" id="176168at2"/>
<feature type="domain" description="Glycosyl hydrolase family 31 C-terminal" evidence="8">
    <location>
        <begin position="588"/>
        <end position="674"/>
    </location>
</feature>
<evidence type="ECO:0000256" key="3">
    <source>
        <dbReference type="ARBA" id="ARBA00023295"/>
    </source>
</evidence>
<dbReference type="Pfam" id="PF21365">
    <property type="entry name" value="Glyco_hydro_31_3rd"/>
    <property type="match status" value="1"/>
</dbReference>
<dbReference type="SUPFAM" id="SSF51445">
    <property type="entry name" value="(Trans)glycosidases"/>
    <property type="match status" value="1"/>
</dbReference>
<feature type="domain" description="DUF5110" evidence="7">
    <location>
        <begin position="689"/>
        <end position="758"/>
    </location>
</feature>
<keyword evidence="3 4" id="KW-0326">Glycosidase</keyword>
<dbReference type="InterPro" id="IPR048395">
    <property type="entry name" value="Glyco_hydro_31_C"/>
</dbReference>
<dbReference type="Pfam" id="PF01055">
    <property type="entry name" value="Glyco_hydro_31_2nd"/>
    <property type="match status" value="1"/>
</dbReference>
<dbReference type="PROSITE" id="PS00707">
    <property type="entry name" value="GLYCOSYL_HYDROL_F31_2"/>
    <property type="match status" value="1"/>
</dbReference>
<accession>I3E5X1</accession>
<keyword evidence="10" id="KW-1185">Reference proteome</keyword>
<organism evidence="9 10">
    <name type="scientific">Bacillus methanolicus PB1</name>
    <dbReference type="NCBI Taxonomy" id="997296"/>
    <lineage>
        <taxon>Bacteria</taxon>
        <taxon>Bacillati</taxon>
        <taxon>Bacillota</taxon>
        <taxon>Bacilli</taxon>
        <taxon>Bacillales</taxon>
        <taxon>Bacillaceae</taxon>
        <taxon>Bacillus</taxon>
    </lineage>
</organism>
<evidence type="ECO:0000256" key="1">
    <source>
        <dbReference type="ARBA" id="ARBA00007806"/>
    </source>
</evidence>
<comment type="similarity">
    <text evidence="1 4">Belongs to the glycosyl hydrolase 31 family.</text>
</comment>
<evidence type="ECO:0000259" key="5">
    <source>
        <dbReference type="Pfam" id="PF01055"/>
    </source>
</evidence>
<dbReference type="InterPro" id="IPR030459">
    <property type="entry name" value="Glyco_hydro_31_CS"/>
</dbReference>
<dbReference type="Gene3D" id="3.20.20.80">
    <property type="entry name" value="Glycosidases"/>
    <property type="match status" value="2"/>
</dbReference>
<dbReference type="InterPro" id="IPR033403">
    <property type="entry name" value="DUF5110"/>
</dbReference>
<dbReference type="PROSITE" id="PS00129">
    <property type="entry name" value="GLYCOSYL_HYDROL_F31_1"/>
    <property type="match status" value="1"/>
</dbReference>
<dbReference type="PANTHER" id="PTHR22762">
    <property type="entry name" value="ALPHA-GLUCOSIDASE"/>
    <property type="match status" value="1"/>
</dbReference>
<dbReference type="Gene3D" id="2.60.40.1180">
    <property type="entry name" value="Golgi alpha-mannosidase II"/>
    <property type="match status" value="2"/>
</dbReference>
<dbReference type="GO" id="GO:0090599">
    <property type="term" value="F:alpha-glucosidase activity"/>
    <property type="evidence" value="ECO:0007669"/>
    <property type="project" value="UniProtKB-ARBA"/>
</dbReference>
<dbReference type="EMBL" id="AFEU01000001">
    <property type="protein sequence ID" value="EIJ81892.1"/>
    <property type="molecule type" value="Genomic_DNA"/>
</dbReference>
<dbReference type="SUPFAM" id="SSF74650">
    <property type="entry name" value="Galactose mutarotase-like"/>
    <property type="match status" value="1"/>
</dbReference>
<dbReference type="STRING" id="997296.PB1_03095"/>
<evidence type="ECO:0000313" key="10">
    <source>
        <dbReference type="Proteomes" id="UP000010523"/>
    </source>
</evidence>
<dbReference type="InterPro" id="IPR017853">
    <property type="entry name" value="GH"/>
</dbReference>